<dbReference type="GO" id="GO:0016747">
    <property type="term" value="F:acyltransferase activity, transferring groups other than amino-acyl groups"/>
    <property type="evidence" value="ECO:0007669"/>
    <property type="project" value="InterPro"/>
</dbReference>
<evidence type="ECO:0000256" key="2">
    <source>
        <dbReference type="ARBA" id="ARBA00023315"/>
    </source>
</evidence>
<dbReference type="CDD" id="cd04301">
    <property type="entry name" value="NAT_SF"/>
    <property type="match status" value="1"/>
</dbReference>
<dbReference type="Gene3D" id="3.40.630.30">
    <property type="match status" value="1"/>
</dbReference>
<dbReference type="Pfam" id="PF00583">
    <property type="entry name" value="Acetyltransf_1"/>
    <property type="match status" value="1"/>
</dbReference>
<name>A0A494XFY8_9BURK</name>
<dbReference type="InterPro" id="IPR016181">
    <property type="entry name" value="Acyl_CoA_acyltransferase"/>
</dbReference>
<protein>
    <submittedName>
        <fullName evidence="4">GNAT family N-acetyltransferase</fullName>
    </submittedName>
</protein>
<gene>
    <name evidence="4" type="ORF">D7S89_14510</name>
</gene>
<dbReference type="EMBL" id="RBZV01000005">
    <property type="protein sequence ID" value="RKP47456.1"/>
    <property type="molecule type" value="Genomic_DNA"/>
</dbReference>
<dbReference type="AlphaFoldDB" id="A0A494XFY8"/>
<comment type="caution">
    <text evidence="4">The sequence shown here is derived from an EMBL/GenBank/DDBJ whole genome shotgun (WGS) entry which is preliminary data.</text>
</comment>
<dbReference type="PROSITE" id="PS51186">
    <property type="entry name" value="GNAT"/>
    <property type="match status" value="1"/>
</dbReference>
<feature type="domain" description="N-acetyltransferase" evidence="3">
    <location>
        <begin position="3"/>
        <end position="150"/>
    </location>
</feature>
<dbReference type="PANTHER" id="PTHR43877">
    <property type="entry name" value="AMINOALKYLPHOSPHONATE N-ACETYLTRANSFERASE-RELATED-RELATED"/>
    <property type="match status" value="1"/>
</dbReference>
<dbReference type="RefSeq" id="WP_121278402.1">
    <property type="nucleotide sequence ID" value="NZ_RBZV01000005.1"/>
</dbReference>
<keyword evidence="5" id="KW-1185">Reference proteome</keyword>
<keyword evidence="2" id="KW-0012">Acyltransferase</keyword>
<reference evidence="4 5" key="1">
    <citation type="submission" date="2018-10" db="EMBL/GenBank/DDBJ databases">
        <title>Paraburkholderia sp. 7MK8-2, isolated from soil.</title>
        <authorList>
            <person name="Gao Z.-H."/>
            <person name="Qiu L.-H."/>
        </authorList>
    </citation>
    <scope>NUCLEOTIDE SEQUENCE [LARGE SCALE GENOMIC DNA]</scope>
    <source>
        <strain evidence="4 5">7MK8-2</strain>
    </source>
</reference>
<dbReference type="PANTHER" id="PTHR43877:SF2">
    <property type="entry name" value="AMINOALKYLPHOSPHONATE N-ACETYLTRANSFERASE-RELATED"/>
    <property type="match status" value="1"/>
</dbReference>
<sequence>MTITIRRIEARDEARWRELWDGYTRFYEREPSEAITRHAWTRIFDAASPVYAIVAEDERGVVVGMANYLVHESTSLLTPVCYLQDLFVDPAVRAGGIGRQLIDWLVDETRRQGWSRLYWNTKENNYRARALYDSYTPHSGFVRYVIDTAN</sequence>
<organism evidence="4 5">
    <name type="scientific">Trinickia fusca</name>
    <dbReference type="NCBI Taxonomy" id="2419777"/>
    <lineage>
        <taxon>Bacteria</taxon>
        <taxon>Pseudomonadati</taxon>
        <taxon>Pseudomonadota</taxon>
        <taxon>Betaproteobacteria</taxon>
        <taxon>Burkholderiales</taxon>
        <taxon>Burkholderiaceae</taxon>
        <taxon>Trinickia</taxon>
    </lineage>
</organism>
<dbReference type="InterPro" id="IPR050832">
    <property type="entry name" value="Bact_Acetyltransf"/>
</dbReference>
<proteinExistence type="predicted"/>
<dbReference type="SUPFAM" id="SSF55729">
    <property type="entry name" value="Acyl-CoA N-acyltransferases (Nat)"/>
    <property type="match status" value="1"/>
</dbReference>
<evidence type="ECO:0000313" key="5">
    <source>
        <dbReference type="Proteomes" id="UP000280434"/>
    </source>
</evidence>
<evidence type="ECO:0000256" key="1">
    <source>
        <dbReference type="ARBA" id="ARBA00022679"/>
    </source>
</evidence>
<evidence type="ECO:0000313" key="4">
    <source>
        <dbReference type="EMBL" id="RKP47456.1"/>
    </source>
</evidence>
<accession>A0A494XFY8</accession>
<keyword evidence="1 4" id="KW-0808">Transferase</keyword>
<dbReference type="InterPro" id="IPR000182">
    <property type="entry name" value="GNAT_dom"/>
</dbReference>
<dbReference type="Proteomes" id="UP000280434">
    <property type="component" value="Unassembled WGS sequence"/>
</dbReference>
<dbReference type="OrthoDB" id="9805924at2"/>
<evidence type="ECO:0000259" key="3">
    <source>
        <dbReference type="PROSITE" id="PS51186"/>
    </source>
</evidence>